<feature type="compositionally biased region" description="Basic and acidic residues" evidence="1">
    <location>
        <begin position="50"/>
        <end position="59"/>
    </location>
</feature>
<evidence type="ECO:0000256" key="1">
    <source>
        <dbReference type="SAM" id="MobiDB-lite"/>
    </source>
</evidence>
<name>G9KUP2_MUSPF</name>
<feature type="non-terminal residue" evidence="2">
    <location>
        <position position="124"/>
    </location>
</feature>
<sequence>PGGGSDPQQLTRHRHCLSHSPQDTPWAQRRVCSTAATTQAAAPATLNCPPDHRDHRPTPREVVATNDRTIYGPPKPPSRSTQATSTTMAGGGGGGGRAAGGAGEGRVGDLRHTPGPPTGGETPA</sequence>
<reference evidence="2" key="1">
    <citation type="journal article" date="2013" name="J. Virol.">
        <title>Sequencing, annotation, and characterization of the influenza ferret infectome.</title>
        <authorList>
            <person name="Leon A.J."/>
            <person name="Banner D."/>
            <person name="Xu L."/>
            <person name="Ran L."/>
            <person name="Peng Z."/>
            <person name="Yi K."/>
            <person name="Chen C."/>
            <person name="Xu F."/>
            <person name="Huang J."/>
            <person name="Zhao Z."/>
            <person name="Lin Z."/>
            <person name="Huang S.H."/>
            <person name="Fang Y."/>
            <person name="Kelvin A.A."/>
            <person name="Ross T.M."/>
            <person name="Farooqui A."/>
            <person name="Kelvin D.J."/>
        </authorList>
    </citation>
    <scope>NUCLEOTIDE SEQUENCE</scope>
    <source>
        <tissue evidence="2">Lungs</tissue>
    </source>
</reference>
<feature type="compositionally biased region" description="Polar residues" evidence="1">
    <location>
        <begin position="78"/>
        <end position="88"/>
    </location>
</feature>
<feature type="region of interest" description="Disordered" evidence="1">
    <location>
        <begin position="1"/>
        <end position="124"/>
    </location>
</feature>
<proteinExistence type="evidence at transcript level"/>
<evidence type="ECO:0000313" key="2">
    <source>
        <dbReference type="EMBL" id="AES08621.1"/>
    </source>
</evidence>
<feature type="non-terminal residue" evidence="2">
    <location>
        <position position="1"/>
    </location>
</feature>
<accession>G9KUP2</accession>
<protein>
    <submittedName>
        <fullName evidence="2">Torsin A interacting protein 1</fullName>
    </submittedName>
</protein>
<dbReference type="AlphaFoldDB" id="G9KUP2"/>
<feature type="compositionally biased region" description="Polar residues" evidence="1">
    <location>
        <begin position="1"/>
        <end position="10"/>
    </location>
</feature>
<dbReference type="EMBL" id="JP020023">
    <property type="protein sequence ID" value="AES08621.1"/>
    <property type="molecule type" value="mRNA"/>
</dbReference>
<feature type="compositionally biased region" description="Low complexity" evidence="1">
    <location>
        <begin position="34"/>
        <end position="45"/>
    </location>
</feature>
<organism evidence="2">
    <name type="scientific">Mustela putorius furo</name>
    <name type="common">European domestic ferret</name>
    <name type="synonym">Mustela furo</name>
    <dbReference type="NCBI Taxonomy" id="9669"/>
    <lineage>
        <taxon>Eukaryota</taxon>
        <taxon>Metazoa</taxon>
        <taxon>Chordata</taxon>
        <taxon>Craniata</taxon>
        <taxon>Vertebrata</taxon>
        <taxon>Euteleostomi</taxon>
        <taxon>Mammalia</taxon>
        <taxon>Eutheria</taxon>
        <taxon>Laurasiatheria</taxon>
        <taxon>Carnivora</taxon>
        <taxon>Caniformia</taxon>
        <taxon>Musteloidea</taxon>
        <taxon>Mustelidae</taxon>
        <taxon>Mustelinae</taxon>
        <taxon>Mustela</taxon>
    </lineage>
</organism>
<feature type="compositionally biased region" description="Gly residues" evidence="1">
    <location>
        <begin position="89"/>
        <end position="105"/>
    </location>
</feature>